<proteinExistence type="predicted"/>
<organism evidence="9 10">
    <name type="scientific">Salibacter halophilus</name>
    <dbReference type="NCBI Taxonomy" id="1803916"/>
    <lineage>
        <taxon>Bacteria</taxon>
        <taxon>Pseudomonadati</taxon>
        <taxon>Bacteroidota</taxon>
        <taxon>Flavobacteriia</taxon>
        <taxon>Flavobacteriales</taxon>
        <taxon>Salibacteraceae</taxon>
        <taxon>Salibacter</taxon>
    </lineage>
</organism>
<evidence type="ECO:0000256" key="2">
    <source>
        <dbReference type="ARBA" id="ARBA00022475"/>
    </source>
</evidence>
<evidence type="ECO:0000256" key="3">
    <source>
        <dbReference type="ARBA" id="ARBA00022692"/>
    </source>
</evidence>
<feature type="transmembrane region" description="Helical" evidence="6">
    <location>
        <begin position="244"/>
        <end position="268"/>
    </location>
</feature>
<dbReference type="GO" id="GO:0005886">
    <property type="term" value="C:plasma membrane"/>
    <property type="evidence" value="ECO:0007669"/>
    <property type="project" value="UniProtKB-SubCell"/>
</dbReference>
<comment type="subcellular location">
    <subcellularLocation>
        <location evidence="1">Cell membrane</location>
        <topology evidence="1">Multi-pass membrane protein</topology>
    </subcellularLocation>
</comment>
<feature type="transmembrane region" description="Helical" evidence="6">
    <location>
        <begin position="382"/>
        <end position="406"/>
    </location>
</feature>
<dbReference type="EMBL" id="WACR01000013">
    <property type="protein sequence ID" value="KAB1062025.1"/>
    <property type="molecule type" value="Genomic_DNA"/>
</dbReference>
<dbReference type="Pfam" id="PF13567">
    <property type="entry name" value="DUF4131"/>
    <property type="match status" value="1"/>
</dbReference>
<keyword evidence="10" id="KW-1185">Reference proteome</keyword>
<evidence type="ECO:0000259" key="7">
    <source>
        <dbReference type="Pfam" id="PF03772"/>
    </source>
</evidence>
<dbReference type="Pfam" id="PF03772">
    <property type="entry name" value="Competence"/>
    <property type="match status" value="1"/>
</dbReference>
<dbReference type="InterPro" id="IPR025405">
    <property type="entry name" value="DUF4131"/>
</dbReference>
<feature type="transmembrane region" description="Helical" evidence="6">
    <location>
        <begin position="355"/>
        <end position="376"/>
    </location>
</feature>
<feature type="domain" description="ComEC/Rec2-related protein" evidence="7">
    <location>
        <begin position="229"/>
        <end position="496"/>
    </location>
</feature>
<feature type="transmembrane region" description="Helical" evidence="6">
    <location>
        <begin position="328"/>
        <end position="348"/>
    </location>
</feature>
<feature type="transmembrane region" description="Helical" evidence="6">
    <location>
        <begin position="56"/>
        <end position="72"/>
    </location>
</feature>
<evidence type="ECO:0000313" key="10">
    <source>
        <dbReference type="Proteomes" id="UP000435357"/>
    </source>
</evidence>
<dbReference type="RefSeq" id="WP_151170053.1">
    <property type="nucleotide sequence ID" value="NZ_WACR01000013.1"/>
</dbReference>
<evidence type="ECO:0000256" key="4">
    <source>
        <dbReference type="ARBA" id="ARBA00022989"/>
    </source>
</evidence>
<feature type="transmembrane region" description="Helical" evidence="6">
    <location>
        <begin position="33"/>
        <end position="49"/>
    </location>
</feature>
<dbReference type="OrthoDB" id="9761531at2"/>
<evidence type="ECO:0000313" key="9">
    <source>
        <dbReference type="EMBL" id="KAB1062025.1"/>
    </source>
</evidence>
<protein>
    <submittedName>
        <fullName evidence="9">ComEC/Rec2 family competence protein</fullName>
    </submittedName>
</protein>
<evidence type="ECO:0000256" key="1">
    <source>
        <dbReference type="ARBA" id="ARBA00004651"/>
    </source>
</evidence>
<accession>A0A6N6M5F3</accession>
<feature type="transmembrane region" description="Helical" evidence="6">
    <location>
        <begin position="289"/>
        <end position="322"/>
    </location>
</feature>
<dbReference type="PANTHER" id="PTHR30619">
    <property type="entry name" value="DNA INTERNALIZATION/COMPETENCE PROTEIN COMEC/REC2"/>
    <property type="match status" value="1"/>
</dbReference>
<dbReference type="AlphaFoldDB" id="A0A6N6M5F3"/>
<sequence>MQLIRLIPLSRCILPFIGGVILCSYFPKNISTPISIGLVLFSCLLLSILKKQRRVFGIIAIPVFALFGYLLAESSILRFKDNPIGDQLSDKDTLLIEIVEEPHIKENSIKAEVEVLEIVKNDSFLPVTGKAIIYFDDTLSLSYGDKRLITTQLNEIEGPKNPGQFDYKRYLFHHHIYHSGYVSVEKDSLLSEGNGNPIQAFAIFARQKLMEQLKEVIPQNDEHAIASALILGYKDELTSQTRSAFASAGAMHVLAVSGLHVGIIYLVIEKLLKILPVLYRKKWLRGSLLLGGIWSYAILTGLSASVIRAATMLTFVVFATVFNRHTNIYNTIAASAFFILLVFGPFRIMEVGMQLSYLAVLGIILIQPWLSSFLTIENPILRWVWEISCVSVSAQLATAPLGFLYFHQFPNYFLLSNLAVIPCAFLILTTGLIYLAISWVSVIGGLVGLALKYEVRFLNFIVNLVDQLPNSILAGIDITVLETYLIYFIIASMLFAFMARKKKAFFYLTGLLIVFLGYQIVEKHAQSNQQLFTVYSTRSDPALAFINGSSGNVHSTASFLGNEDQLLFHVDHHLWKRGLLRGKSVSEKKVKQDSSVYEFDNKVILHLFGERETYPQNLKFDWVVISDGGFIPVEFFTSNKIDKIILEATNSAGRSKALTEIANENNIEVYDVAKEGAFVYEKI</sequence>
<keyword evidence="2" id="KW-1003">Cell membrane</keyword>
<feature type="transmembrane region" description="Helical" evidence="6">
    <location>
        <begin position="471"/>
        <end position="497"/>
    </location>
</feature>
<evidence type="ECO:0000256" key="5">
    <source>
        <dbReference type="ARBA" id="ARBA00023136"/>
    </source>
</evidence>
<dbReference type="InterPro" id="IPR052159">
    <property type="entry name" value="Competence_DNA_uptake"/>
</dbReference>
<comment type="caution">
    <text evidence="9">The sequence shown here is derived from an EMBL/GenBank/DDBJ whole genome shotgun (WGS) entry which is preliminary data.</text>
</comment>
<keyword evidence="3 6" id="KW-0812">Transmembrane</keyword>
<evidence type="ECO:0000259" key="8">
    <source>
        <dbReference type="Pfam" id="PF13567"/>
    </source>
</evidence>
<feature type="transmembrane region" description="Helical" evidence="6">
    <location>
        <begin position="418"/>
        <end position="451"/>
    </location>
</feature>
<keyword evidence="4 6" id="KW-1133">Transmembrane helix</keyword>
<dbReference type="NCBIfam" id="TIGR00360">
    <property type="entry name" value="ComEC_N-term"/>
    <property type="match status" value="1"/>
</dbReference>
<feature type="transmembrane region" description="Helical" evidence="6">
    <location>
        <begin position="12"/>
        <end position="27"/>
    </location>
</feature>
<keyword evidence="5 6" id="KW-0472">Membrane</keyword>
<feature type="transmembrane region" description="Helical" evidence="6">
    <location>
        <begin position="504"/>
        <end position="521"/>
    </location>
</feature>
<dbReference type="InterPro" id="IPR004477">
    <property type="entry name" value="ComEC_N"/>
</dbReference>
<dbReference type="Proteomes" id="UP000435357">
    <property type="component" value="Unassembled WGS sequence"/>
</dbReference>
<gene>
    <name evidence="9" type="ORF">F3059_13185</name>
</gene>
<feature type="domain" description="DUF4131" evidence="8">
    <location>
        <begin position="36"/>
        <end position="183"/>
    </location>
</feature>
<name>A0A6N6M5F3_9FLAO</name>
<dbReference type="PANTHER" id="PTHR30619:SF1">
    <property type="entry name" value="RECOMBINATION PROTEIN 2"/>
    <property type="match status" value="1"/>
</dbReference>
<evidence type="ECO:0000256" key="6">
    <source>
        <dbReference type="SAM" id="Phobius"/>
    </source>
</evidence>
<reference evidence="9 10" key="1">
    <citation type="submission" date="2019-09" db="EMBL/GenBank/DDBJ databases">
        <title>Genomes of Cryomorphaceae.</title>
        <authorList>
            <person name="Bowman J.P."/>
        </authorList>
    </citation>
    <scope>NUCLEOTIDE SEQUENCE [LARGE SCALE GENOMIC DNA]</scope>
    <source>
        <strain evidence="9 10">KCTC 52047</strain>
    </source>
</reference>